<organism evidence="1 2">
    <name type="scientific">Karstenula rhodostoma CBS 690.94</name>
    <dbReference type="NCBI Taxonomy" id="1392251"/>
    <lineage>
        <taxon>Eukaryota</taxon>
        <taxon>Fungi</taxon>
        <taxon>Dikarya</taxon>
        <taxon>Ascomycota</taxon>
        <taxon>Pezizomycotina</taxon>
        <taxon>Dothideomycetes</taxon>
        <taxon>Pleosporomycetidae</taxon>
        <taxon>Pleosporales</taxon>
        <taxon>Massarineae</taxon>
        <taxon>Didymosphaeriaceae</taxon>
        <taxon>Karstenula</taxon>
    </lineage>
</organism>
<dbReference type="OrthoDB" id="3694387at2759"/>
<reference evidence="1" key="1">
    <citation type="journal article" date="2020" name="Stud. Mycol.">
        <title>101 Dothideomycetes genomes: a test case for predicting lifestyles and emergence of pathogens.</title>
        <authorList>
            <person name="Haridas S."/>
            <person name="Albert R."/>
            <person name="Binder M."/>
            <person name="Bloem J."/>
            <person name="Labutti K."/>
            <person name="Salamov A."/>
            <person name="Andreopoulos B."/>
            <person name="Baker S."/>
            <person name="Barry K."/>
            <person name="Bills G."/>
            <person name="Bluhm B."/>
            <person name="Cannon C."/>
            <person name="Castanera R."/>
            <person name="Culley D."/>
            <person name="Daum C."/>
            <person name="Ezra D."/>
            <person name="Gonzalez J."/>
            <person name="Henrissat B."/>
            <person name="Kuo A."/>
            <person name="Liang C."/>
            <person name="Lipzen A."/>
            <person name="Lutzoni F."/>
            <person name="Magnuson J."/>
            <person name="Mondo S."/>
            <person name="Nolan M."/>
            <person name="Ohm R."/>
            <person name="Pangilinan J."/>
            <person name="Park H.-J."/>
            <person name="Ramirez L."/>
            <person name="Alfaro M."/>
            <person name="Sun H."/>
            <person name="Tritt A."/>
            <person name="Yoshinaga Y."/>
            <person name="Zwiers L.-H."/>
            <person name="Turgeon B."/>
            <person name="Goodwin S."/>
            <person name="Spatafora J."/>
            <person name="Crous P."/>
            <person name="Grigoriev I."/>
        </authorList>
    </citation>
    <scope>NUCLEOTIDE SEQUENCE</scope>
    <source>
        <strain evidence="1">CBS 690.94</strain>
    </source>
</reference>
<dbReference type="Proteomes" id="UP000799764">
    <property type="component" value="Unassembled WGS sequence"/>
</dbReference>
<sequence length="305" mass="35396">MITTDKGVHALSHLFDAITHTFDPKFDAPATRINFLEFPPEIRSKIIDYSLLGDLDSGTLEKAMHHDDFSNPCCVWNWPDQLIICDKEKESDLPNTMFPKWLPHLALTNHQMRGEVLVHMLKTTDCVTLKYDKDLPVKIAPWFSKFLATFPANEGFEAVRNLNFPHIHWYNYNDDGMTLAPNPDVELMLQCPNLERIGMTFHFKRIAFFHPYDEWNPMALNRFLSWWKLRPMLGCDNLKHVYIGGIMWHSGHMAQDGDPLQTLRDFGAWLRESFAEKKPEGQKVLVTLHPRYGAFRGGWDEGEPL</sequence>
<accession>A0A9P4P3E5</accession>
<proteinExistence type="predicted"/>
<evidence type="ECO:0000313" key="1">
    <source>
        <dbReference type="EMBL" id="KAF2437589.1"/>
    </source>
</evidence>
<name>A0A9P4P3E5_9PLEO</name>
<comment type="caution">
    <text evidence="1">The sequence shown here is derived from an EMBL/GenBank/DDBJ whole genome shotgun (WGS) entry which is preliminary data.</text>
</comment>
<dbReference type="AlphaFoldDB" id="A0A9P4P3E5"/>
<dbReference type="EMBL" id="MU001515">
    <property type="protein sequence ID" value="KAF2437589.1"/>
    <property type="molecule type" value="Genomic_DNA"/>
</dbReference>
<protein>
    <submittedName>
        <fullName evidence="1">Uncharacterized protein</fullName>
    </submittedName>
</protein>
<evidence type="ECO:0000313" key="2">
    <source>
        <dbReference type="Proteomes" id="UP000799764"/>
    </source>
</evidence>
<gene>
    <name evidence="1" type="ORF">P171DRAFT_373288</name>
</gene>
<keyword evidence="2" id="KW-1185">Reference proteome</keyword>